<dbReference type="PANTHER" id="PTHR44688">
    <property type="entry name" value="DNA-BINDING TRANSCRIPTIONAL ACTIVATOR DEVR_DOSR"/>
    <property type="match status" value="1"/>
</dbReference>
<comment type="caution">
    <text evidence="5">The sequence shown here is derived from an EMBL/GenBank/DDBJ whole genome shotgun (WGS) entry which is preliminary data.</text>
</comment>
<organism evidence="5 6">
    <name type="scientific">Adonisia turfae CCMR0081</name>
    <dbReference type="NCBI Taxonomy" id="2292702"/>
    <lineage>
        <taxon>Bacteria</taxon>
        <taxon>Bacillati</taxon>
        <taxon>Cyanobacteriota</taxon>
        <taxon>Adonisia</taxon>
        <taxon>Adonisia turfae</taxon>
    </lineage>
</organism>
<evidence type="ECO:0000256" key="1">
    <source>
        <dbReference type="ARBA" id="ARBA00023015"/>
    </source>
</evidence>
<keyword evidence="1" id="KW-0805">Transcription regulation</keyword>
<evidence type="ECO:0000313" key="6">
    <source>
        <dbReference type="Proteomes" id="UP000481033"/>
    </source>
</evidence>
<proteinExistence type="predicted"/>
<name>A0A6M0RUE0_9CYAN</name>
<feature type="domain" description="HTH luxR-type" evidence="4">
    <location>
        <begin position="144"/>
        <end position="192"/>
    </location>
</feature>
<dbReference type="SUPFAM" id="SSF46894">
    <property type="entry name" value="C-terminal effector domain of the bipartite response regulators"/>
    <property type="match status" value="1"/>
</dbReference>
<dbReference type="GO" id="GO:0003677">
    <property type="term" value="F:DNA binding"/>
    <property type="evidence" value="ECO:0007669"/>
    <property type="project" value="UniProtKB-KW"/>
</dbReference>
<evidence type="ECO:0000259" key="4">
    <source>
        <dbReference type="SMART" id="SM00421"/>
    </source>
</evidence>
<gene>
    <name evidence="5" type="ORF">DXZ20_30385</name>
</gene>
<dbReference type="CDD" id="cd06170">
    <property type="entry name" value="LuxR_C_like"/>
    <property type="match status" value="1"/>
</dbReference>
<reference evidence="5 6" key="1">
    <citation type="journal article" date="2020" name="Microb. Ecol.">
        <title>Ecogenomics of the Marine Benthic Filamentous Cyanobacterium Adonisia.</title>
        <authorList>
            <person name="Walter J.M."/>
            <person name="Coutinho F.H."/>
            <person name="Leomil L."/>
            <person name="Hargreaves P.I."/>
            <person name="Campeao M.E."/>
            <person name="Vieira V.V."/>
            <person name="Silva B.S."/>
            <person name="Fistarol G.O."/>
            <person name="Salomon P.S."/>
            <person name="Sawabe T."/>
            <person name="Mino S."/>
            <person name="Hosokawa M."/>
            <person name="Miyashita H."/>
            <person name="Maruyama F."/>
            <person name="van Verk M.C."/>
            <person name="Dutilh B.E."/>
            <person name="Thompson C.C."/>
            <person name="Thompson F.L."/>
        </authorList>
    </citation>
    <scope>NUCLEOTIDE SEQUENCE [LARGE SCALE GENOMIC DNA]</scope>
    <source>
        <strain evidence="5 6">CCMR0081</strain>
    </source>
</reference>
<dbReference type="Proteomes" id="UP000481033">
    <property type="component" value="Unassembled WGS sequence"/>
</dbReference>
<dbReference type="EMBL" id="QXHD01000004">
    <property type="protein sequence ID" value="NEZ59875.1"/>
    <property type="molecule type" value="Genomic_DNA"/>
</dbReference>
<evidence type="ECO:0000313" key="5">
    <source>
        <dbReference type="EMBL" id="NEZ59875.1"/>
    </source>
</evidence>
<keyword evidence="3" id="KW-0804">Transcription</keyword>
<evidence type="ECO:0000256" key="3">
    <source>
        <dbReference type="ARBA" id="ARBA00023163"/>
    </source>
</evidence>
<dbReference type="PANTHER" id="PTHR44688:SF16">
    <property type="entry name" value="DNA-BINDING TRANSCRIPTIONAL ACTIVATOR DEVR_DOSR"/>
    <property type="match status" value="1"/>
</dbReference>
<dbReference type="AlphaFoldDB" id="A0A6M0RUE0"/>
<keyword evidence="2" id="KW-0238">DNA-binding</keyword>
<dbReference type="RefSeq" id="WP_163664944.1">
    <property type="nucleotide sequence ID" value="NZ_QXHD01000004.1"/>
</dbReference>
<evidence type="ECO:0000256" key="2">
    <source>
        <dbReference type="ARBA" id="ARBA00023125"/>
    </source>
</evidence>
<dbReference type="GO" id="GO:0006355">
    <property type="term" value="P:regulation of DNA-templated transcription"/>
    <property type="evidence" value="ECO:0007669"/>
    <property type="project" value="InterPro"/>
</dbReference>
<dbReference type="Pfam" id="PF00196">
    <property type="entry name" value="GerE"/>
    <property type="match status" value="1"/>
</dbReference>
<dbReference type="InterPro" id="IPR016032">
    <property type="entry name" value="Sig_transdc_resp-reg_C-effctor"/>
</dbReference>
<dbReference type="SMART" id="SM00421">
    <property type="entry name" value="HTH_LUXR"/>
    <property type="match status" value="1"/>
</dbReference>
<dbReference type="InterPro" id="IPR000792">
    <property type="entry name" value="Tscrpt_reg_LuxR_C"/>
</dbReference>
<dbReference type="Gene3D" id="1.10.10.10">
    <property type="entry name" value="Winged helix-like DNA-binding domain superfamily/Winged helix DNA-binding domain"/>
    <property type="match status" value="1"/>
</dbReference>
<keyword evidence="6" id="KW-1185">Reference proteome</keyword>
<dbReference type="InterPro" id="IPR036388">
    <property type="entry name" value="WH-like_DNA-bd_sf"/>
</dbReference>
<accession>A0A6M0RUE0</accession>
<dbReference type="PRINTS" id="PR00038">
    <property type="entry name" value="HTHLUXR"/>
</dbReference>
<protein>
    <submittedName>
        <fullName evidence="5">LuxR family transcriptional regulator</fullName>
    </submittedName>
</protein>
<sequence length="205" mass="23510">MTSQNPNQLSQPSSPLGVHGPNRELMDAIITSWIDGILILTKTGELVRSNSIAKQICDRITQTDSGQIPKEIWRTCRVLIQGCNEYTEGPVVAESELSVKPHEHFRIRARWFDFGDHGNNAYILVILEDQNYSKRNLAITEVDRYGLSPREAEVWLLHRTGYTYREIAAELYIAVNTVKRHIKKIYVKRHMALVKEETYTDNLAS</sequence>